<dbReference type="GO" id="GO:0005524">
    <property type="term" value="F:ATP binding"/>
    <property type="evidence" value="ECO:0007669"/>
    <property type="project" value="UniProtKB-KW"/>
</dbReference>
<dbReference type="InterPro" id="IPR051681">
    <property type="entry name" value="Ser/Thr_Kinases-Pseudokinases"/>
</dbReference>
<keyword evidence="7" id="KW-1185">Reference proteome</keyword>
<keyword evidence="1" id="KW-0808">Transferase</keyword>
<dbReference type="Pfam" id="PF07714">
    <property type="entry name" value="PK_Tyr_Ser-Thr"/>
    <property type="match status" value="1"/>
</dbReference>
<dbReference type="InterPro" id="IPR001245">
    <property type="entry name" value="Ser-Thr/Tyr_kinase_cat_dom"/>
</dbReference>
<dbReference type="AlphaFoldDB" id="A0A507FP81"/>
<evidence type="ECO:0000256" key="4">
    <source>
        <dbReference type="ARBA" id="ARBA00022840"/>
    </source>
</evidence>
<name>A0A507FP81_9FUNG</name>
<dbReference type="GO" id="GO:0004674">
    <property type="term" value="F:protein serine/threonine kinase activity"/>
    <property type="evidence" value="ECO:0007669"/>
    <property type="project" value="TreeGrafter"/>
</dbReference>
<keyword evidence="3" id="KW-0418">Kinase</keyword>
<sequence length="829" mass="91740">MSHAREPELGSSDLSNNPLLRETAALVSTISALLPSVTANRASITTMLARARLILHSFGTYADKELPDSIVSTVLGPLNRILGSLETLTQTTFMHSVLNWKPALSKLAKLQDQLHSLAQSASLIAAVDSSSWKLLDRRDAQLDKQMLESTLGTLIENDYKILDALELKHAQYLEAIEAIEKALTSETQLEPNAAVPQFLDTTLNLLRRATTHLPHQTQTTRYLTNQDPTHLKSWVLTTWEFEQTTILHDTPTHQLVLATWLGHKTVTLKKWKLVRLETTKLVQEFEREVEKWFPLRHPHVLPLLGACATAEWPFMEKGSLLKYLRLQIQDLEFCGLKALQQVSMGMQYLHSRGVLHGDLRAEHILIDEYGRASISEFGFTHIKQYSLSKQSSLLDVSSQNSLLRWMSPERLSGGKLTISVDVYAFACLCYEVLTMGDIPFANIPDAELFNKVVTENQRPAYPNETVFTTTGVAVFQEMEKCWGPDPQLRPSFSVISAALSFILNPLSNASSELDSQESLEDISHSINALTVQSTAGEDHPLTAMPTDLVSHADPSIEHTDIETIETPLPLYQSHTIQDSPLILIPLTNDTERFHFAFHSIEITATGFIRPDFIIEPSSQEGTFFDIESTQNTAYSISLAHTRQDNTLLVSVSPKPPKPKSKFFSAWAHSLKPPQITSNCSIRILVSFPIHSFILTGTRANLDFRHLQVDTVFVRLHTGTVSVAIPNGYKHLDIELASGKINAQTNGNGYCDLLVKRGSIEARGTAFIGTVFLKTGIGRMEVDGVNRDSECESGTWSGVTGVGLSGGVEGSFKAVVGVGSLHAAFDGNIF</sequence>
<protein>
    <recommendedName>
        <fullName evidence="5">Protein kinase domain-containing protein</fullName>
    </recommendedName>
</protein>
<dbReference type="PRINTS" id="PR00109">
    <property type="entry name" value="TYRKINASE"/>
</dbReference>
<evidence type="ECO:0000313" key="7">
    <source>
        <dbReference type="Proteomes" id="UP000320333"/>
    </source>
</evidence>
<comment type="caution">
    <text evidence="6">The sequence shown here is derived from an EMBL/GenBank/DDBJ whole genome shotgun (WGS) entry which is preliminary data.</text>
</comment>
<proteinExistence type="predicted"/>
<feature type="domain" description="Protein kinase" evidence="5">
    <location>
        <begin position="241"/>
        <end position="502"/>
    </location>
</feature>
<evidence type="ECO:0000256" key="2">
    <source>
        <dbReference type="ARBA" id="ARBA00022741"/>
    </source>
</evidence>
<keyword evidence="2" id="KW-0547">Nucleotide-binding</keyword>
<dbReference type="OrthoDB" id="26722at2759"/>
<reference evidence="6 7" key="1">
    <citation type="journal article" date="2019" name="Sci. Rep.">
        <title>Comparative genomics of chytrid fungi reveal insights into the obligate biotrophic and pathogenic lifestyle of Synchytrium endobioticum.</title>
        <authorList>
            <person name="van de Vossenberg B.T.L.H."/>
            <person name="Warris S."/>
            <person name="Nguyen H.D.T."/>
            <person name="van Gent-Pelzer M.P.E."/>
            <person name="Joly D.L."/>
            <person name="van de Geest H.C."/>
            <person name="Bonants P.J.M."/>
            <person name="Smith D.S."/>
            <person name="Levesque C.A."/>
            <person name="van der Lee T.A.J."/>
        </authorList>
    </citation>
    <scope>NUCLEOTIDE SEQUENCE [LARGE SCALE GENOMIC DNA]</scope>
    <source>
        <strain evidence="6 7">CBS 675.73</strain>
    </source>
</reference>
<accession>A0A507FP81</accession>
<dbReference type="Proteomes" id="UP000320333">
    <property type="component" value="Unassembled WGS sequence"/>
</dbReference>
<dbReference type="InterPro" id="IPR000719">
    <property type="entry name" value="Prot_kinase_dom"/>
</dbReference>
<dbReference type="Gene3D" id="1.10.510.10">
    <property type="entry name" value="Transferase(Phosphotransferase) domain 1"/>
    <property type="match status" value="1"/>
</dbReference>
<keyword evidence="4" id="KW-0067">ATP-binding</keyword>
<evidence type="ECO:0000256" key="3">
    <source>
        <dbReference type="ARBA" id="ARBA00022777"/>
    </source>
</evidence>
<evidence type="ECO:0000313" key="6">
    <source>
        <dbReference type="EMBL" id="TPX78104.1"/>
    </source>
</evidence>
<dbReference type="PROSITE" id="PS50011">
    <property type="entry name" value="PROTEIN_KINASE_DOM"/>
    <property type="match status" value="1"/>
</dbReference>
<gene>
    <name evidence="6" type="ORF">CcCBS67573_g00622</name>
</gene>
<dbReference type="STRING" id="246404.A0A507FP81"/>
<evidence type="ECO:0000259" key="5">
    <source>
        <dbReference type="PROSITE" id="PS50011"/>
    </source>
</evidence>
<organism evidence="6 7">
    <name type="scientific">Chytriomyces confervae</name>
    <dbReference type="NCBI Taxonomy" id="246404"/>
    <lineage>
        <taxon>Eukaryota</taxon>
        <taxon>Fungi</taxon>
        <taxon>Fungi incertae sedis</taxon>
        <taxon>Chytridiomycota</taxon>
        <taxon>Chytridiomycota incertae sedis</taxon>
        <taxon>Chytridiomycetes</taxon>
        <taxon>Chytridiales</taxon>
        <taxon>Chytriomycetaceae</taxon>
        <taxon>Chytriomyces</taxon>
    </lineage>
</organism>
<dbReference type="SUPFAM" id="SSF56112">
    <property type="entry name" value="Protein kinase-like (PK-like)"/>
    <property type="match status" value="1"/>
</dbReference>
<dbReference type="InterPro" id="IPR011009">
    <property type="entry name" value="Kinase-like_dom_sf"/>
</dbReference>
<dbReference type="PANTHER" id="PTHR44329:SF288">
    <property type="entry name" value="MITOGEN-ACTIVATED PROTEIN KINASE KINASE KINASE 20"/>
    <property type="match status" value="1"/>
</dbReference>
<dbReference type="EMBL" id="QEAP01000008">
    <property type="protein sequence ID" value="TPX78104.1"/>
    <property type="molecule type" value="Genomic_DNA"/>
</dbReference>
<evidence type="ECO:0000256" key="1">
    <source>
        <dbReference type="ARBA" id="ARBA00022679"/>
    </source>
</evidence>
<dbReference type="PANTHER" id="PTHR44329">
    <property type="entry name" value="SERINE/THREONINE-PROTEIN KINASE TNNI3K-RELATED"/>
    <property type="match status" value="1"/>
</dbReference>